<dbReference type="EMBL" id="DSUJ01000011">
    <property type="protein sequence ID" value="HFI92669.1"/>
    <property type="molecule type" value="Genomic_DNA"/>
</dbReference>
<comment type="caution">
    <text evidence="2">The sequence shown here is derived from an EMBL/GenBank/DDBJ whole genome shotgun (WGS) entry which is preliminary data.</text>
</comment>
<name>A0A7V2ZMD9_9BACT</name>
<proteinExistence type="predicted"/>
<reference evidence="2" key="1">
    <citation type="journal article" date="2020" name="mSystems">
        <title>Genome- and Community-Level Interaction Insights into Carbon Utilization and Element Cycling Functions of Hydrothermarchaeota in Hydrothermal Sediment.</title>
        <authorList>
            <person name="Zhou Z."/>
            <person name="Liu Y."/>
            <person name="Xu W."/>
            <person name="Pan J."/>
            <person name="Luo Z.H."/>
            <person name="Li M."/>
        </authorList>
    </citation>
    <scope>NUCLEOTIDE SEQUENCE [LARGE SCALE GENOMIC DNA]</scope>
    <source>
        <strain evidence="2">SpSt-479</strain>
    </source>
</reference>
<keyword evidence="1" id="KW-0732">Signal</keyword>
<dbReference type="AlphaFoldDB" id="A0A7V2ZMD9"/>
<evidence type="ECO:0000256" key="1">
    <source>
        <dbReference type="SAM" id="SignalP"/>
    </source>
</evidence>
<gene>
    <name evidence="2" type="ORF">ENS31_14210</name>
</gene>
<feature type="chain" id="PRO_5031246835" evidence="1">
    <location>
        <begin position="21"/>
        <end position="176"/>
    </location>
</feature>
<evidence type="ECO:0000313" key="2">
    <source>
        <dbReference type="EMBL" id="HFI92669.1"/>
    </source>
</evidence>
<accession>A0A7V2ZMD9</accession>
<organism evidence="2">
    <name type="scientific">Ignavibacterium album</name>
    <dbReference type="NCBI Taxonomy" id="591197"/>
    <lineage>
        <taxon>Bacteria</taxon>
        <taxon>Pseudomonadati</taxon>
        <taxon>Ignavibacteriota</taxon>
        <taxon>Ignavibacteria</taxon>
        <taxon>Ignavibacteriales</taxon>
        <taxon>Ignavibacteriaceae</taxon>
        <taxon>Ignavibacterium</taxon>
    </lineage>
</organism>
<sequence>MKVALKIFLTLFLFLTSAFYTQDNQHIVKINIDNPSEYLPEYLIDIYIGMPFNDFTNVKDTMFLQKLKSDSPEWFAFREEVNDNYIDHIIYKFDATPDSINNLLPLYQINIFYTEEEELNRFVFKKFGDPLFENSDDLSARWILKTNKNFVLIVKKENMKVKLIATIAGAEWDPND</sequence>
<feature type="signal peptide" evidence="1">
    <location>
        <begin position="1"/>
        <end position="20"/>
    </location>
</feature>
<protein>
    <submittedName>
        <fullName evidence="2">Uncharacterized protein</fullName>
    </submittedName>
</protein>